<dbReference type="AlphaFoldDB" id="A0A7S7SJD3"/>
<accession>A0A7S7SJD3</accession>
<keyword evidence="1" id="KW-0175">Coiled coil</keyword>
<gene>
    <name evidence="2" type="ORF">IRI77_26545</name>
</gene>
<evidence type="ECO:0000313" key="3">
    <source>
        <dbReference type="Proteomes" id="UP000593892"/>
    </source>
</evidence>
<sequence>MEDDKKFCLFFCARRPTKAKDYVKRRSEDLKDSATDLLDKSKQAIARQKEQLAAAVEAGRSAYREKVEAVTPLTDQGDEIIEGV</sequence>
<name>A0A7S7SJD3_PALFE</name>
<dbReference type="Proteomes" id="UP000593892">
    <property type="component" value="Chromosome"/>
</dbReference>
<keyword evidence="3" id="KW-1185">Reference proteome</keyword>
<organism evidence="2 3">
    <name type="scientific">Paludibaculum fermentans</name>
    <dbReference type="NCBI Taxonomy" id="1473598"/>
    <lineage>
        <taxon>Bacteria</taxon>
        <taxon>Pseudomonadati</taxon>
        <taxon>Acidobacteriota</taxon>
        <taxon>Terriglobia</taxon>
        <taxon>Bryobacterales</taxon>
        <taxon>Bryobacteraceae</taxon>
        <taxon>Paludibaculum</taxon>
    </lineage>
</organism>
<evidence type="ECO:0000313" key="2">
    <source>
        <dbReference type="EMBL" id="QOY86346.1"/>
    </source>
</evidence>
<protein>
    <submittedName>
        <fullName evidence="2">Uncharacterized protein</fullName>
    </submittedName>
</protein>
<dbReference type="RefSeq" id="WP_194448015.1">
    <property type="nucleotide sequence ID" value="NZ_CP063849.1"/>
</dbReference>
<dbReference type="EMBL" id="CP063849">
    <property type="protein sequence ID" value="QOY86346.1"/>
    <property type="molecule type" value="Genomic_DNA"/>
</dbReference>
<reference evidence="2 3" key="1">
    <citation type="submission" date="2020-10" db="EMBL/GenBank/DDBJ databases">
        <title>Complete genome sequence of Paludibaculum fermentans P105T, a facultatively anaerobic acidobacterium capable of dissimilatory Fe(III) reduction.</title>
        <authorList>
            <person name="Dedysh S.N."/>
            <person name="Beletsky A.V."/>
            <person name="Kulichevskaya I.S."/>
            <person name="Mardanov A.V."/>
            <person name="Ravin N.V."/>
        </authorList>
    </citation>
    <scope>NUCLEOTIDE SEQUENCE [LARGE SCALE GENOMIC DNA]</scope>
    <source>
        <strain evidence="2 3">P105</strain>
    </source>
</reference>
<evidence type="ECO:0000256" key="1">
    <source>
        <dbReference type="SAM" id="Coils"/>
    </source>
</evidence>
<feature type="coiled-coil region" evidence="1">
    <location>
        <begin position="31"/>
        <end position="58"/>
    </location>
</feature>
<dbReference type="KEGG" id="pfer:IRI77_26545"/>
<proteinExistence type="predicted"/>